<proteinExistence type="inferred from homology"/>
<comment type="function">
    <text evidence="3">Catalyzes the hydrolytic cleavage of a subset of L-isoaspartyl (L-beta-aspartyl) dipeptides. Used to degrade proteins damaged by L-isoaspartyl residues formation.</text>
</comment>
<dbReference type="GO" id="GO:0008798">
    <property type="term" value="F:beta-aspartyl-peptidase activity"/>
    <property type="evidence" value="ECO:0007669"/>
    <property type="project" value="InterPro"/>
</dbReference>
<dbReference type="Gene3D" id="2.30.40.10">
    <property type="entry name" value="Urease, subunit C, domain 1"/>
    <property type="match status" value="1"/>
</dbReference>
<feature type="binding site" evidence="5">
    <location>
        <position position="99"/>
    </location>
    <ligand>
        <name>substrate</name>
    </ligand>
</feature>
<feature type="binding site" evidence="5">
    <location>
        <position position="163"/>
    </location>
    <ligand>
        <name>substrate</name>
    </ligand>
</feature>
<dbReference type="PANTHER" id="PTHR11113:SF14">
    <property type="entry name" value="N-ACETYLGLUCOSAMINE-6-PHOSPHATE DEACETYLASE"/>
    <property type="match status" value="1"/>
</dbReference>
<feature type="binding site" evidence="5">
    <location>
        <begin position="68"/>
        <end position="70"/>
    </location>
    <ligand>
        <name>substrate</name>
    </ligand>
</feature>
<feature type="binding site" evidence="6">
    <location>
        <position position="195"/>
    </location>
    <ligand>
        <name>Zn(2+)</name>
        <dbReference type="ChEBI" id="CHEBI:29105"/>
        <label>2</label>
        <note>catalytic</note>
    </ligand>
</feature>
<evidence type="ECO:0000256" key="4">
    <source>
        <dbReference type="PIRSR" id="PIRSR001238-1"/>
    </source>
</evidence>
<dbReference type="InterPro" id="IPR011059">
    <property type="entry name" value="Metal-dep_hydrolase_composite"/>
</dbReference>
<dbReference type="InterPro" id="IPR032466">
    <property type="entry name" value="Metal_Hydrolase"/>
</dbReference>
<feature type="binding site" evidence="6">
    <location>
        <position position="61"/>
    </location>
    <ligand>
        <name>Zn(2+)</name>
        <dbReference type="ChEBI" id="CHEBI:29105"/>
        <label>1</label>
        <note>catalytic</note>
    </ligand>
</feature>
<sequence>MFTLLKAASIYSPDFLGKKDILFCFDKIAAVKNSIDAAMFDQIEVVDCGDKIILPGFIDLHVHITGGGGEGGFSTRIAPAEAADILKTGITTVVGVLGTDGVTRSVAGLYAQAKKLEAGGLTTYMYTGSYQVPVITLTGSIQSDIVFVDKIIGVGEICLEDHRAFQPTFDELARIAAQARNGALLSDKAGLVHFHMGLGEAGLDYLFRMLTETRIPAAHFLPTHVNRTGMLFQQACSYLQKGGYIDLTAGFIPTREDPECIASYDALKKLVDTGAEIGRVTLSSDAYGSVPVFDPQGKLVSSDTVLTGILFEEIKVAIKEKGIPIETAISFITKNPASVLKIQKYKGSLEPGKDADCVICDRDLNIEAVYAKGIKYS</sequence>
<dbReference type="InterPro" id="IPR006680">
    <property type="entry name" value="Amidohydro-rel"/>
</dbReference>
<evidence type="ECO:0000256" key="3">
    <source>
        <dbReference type="PIRNR" id="PIRNR001238"/>
    </source>
</evidence>
<evidence type="ECO:0000256" key="5">
    <source>
        <dbReference type="PIRSR" id="PIRSR001238-2"/>
    </source>
</evidence>
<dbReference type="Pfam" id="PF01979">
    <property type="entry name" value="Amidohydro_1"/>
    <property type="match status" value="1"/>
</dbReference>
<dbReference type="AlphaFoldDB" id="A0A1V4SG75"/>
<feature type="domain" description="Amidohydrolase-related" evidence="7">
    <location>
        <begin position="52"/>
        <end position="373"/>
    </location>
</feature>
<keyword evidence="2 3" id="KW-0378">Hydrolase</keyword>
<dbReference type="PIRSF" id="PIRSF001238">
    <property type="entry name" value="IadA"/>
    <property type="match status" value="1"/>
</dbReference>
<reference evidence="8 9" key="1">
    <citation type="submission" date="2017-03" db="EMBL/GenBank/DDBJ databases">
        <title>Genome sequence of Clostridium hungatei DSM 14427.</title>
        <authorList>
            <person name="Poehlein A."/>
            <person name="Daniel R."/>
        </authorList>
    </citation>
    <scope>NUCLEOTIDE SEQUENCE [LARGE SCALE GENOMIC DNA]</scope>
    <source>
        <strain evidence="8 9">DSM 14427</strain>
    </source>
</reference>
<dbReference type="RefSeq" id="WP_080065630.1">
    <property type="nucleotide sequence ID" value="NZ_MZGX01000023.1"/>
</dbReference>
<feature type="binding site" evidence="6">
    <location>
        <position position="285"/>
    </location>
    <ligand>
        <name>Zn(2+)</name>
        <dbReference type="ChEBI" id="CHEBI:29105"/>
        <label>1</label>
        <note>catalytic</note>
    </ligand>
</feature>
<gene>
    <name evidence="8" type="primary">iadA</name>
    <name evidence="8" type="ORF">CLHUN_31920</name>
</gene>
<accession>A0A1V4SG75</accession>
<evidence type="ECO:0000256" key="6">
    <source>
        <dbReference type="PIRSR" id="PIRSR001238-3"/>
    </source>
</evidence>
<comment type="cofactor">
    <cofactor evidence="3 6">
        <name>Zn(2+)</name>
        <dbReference type="ChEBI" id="CHEBI:29105"/>
    </cofactor>
    <text evidence="3 6">Binds 2 Zn(2+) ions per subunit.</text>
</comment>
<comment type="similarity">
    <text evidence="3">Belongs to the peptidase M38 family.</text>
</comment>
<dbReference type="GO" id="GO:0006046">
    <property type="term" value="P:N-acetylglucosamine catabolic process"/>
    <property type="evidence" value="ECO:0007669"/>
    <property type="project" value="TreeGrafter"/>
</dbReference>
<organism evidence="8 9">
    <name type="scientific">Ruminiclostridium hungatei</name>
    <name type="common">Clostridium hungatei</name>
    <dbReference type="NCBI Taxonomy" id="48256"/>
    <lineage>
        <taxon>Bacteria</taxon>
        <taxon>Bacillati</taxon>
        <taxon>Bacillota</taxon>
        <taxon>Clostridia</taxon>
        <taxon>Eubacteriales</taxon>
        <taxon>Oscillospiraceae</taxon>
        <taxon>Ruminiclostridium</taxon>
    </lineage>
</organism>
<keyword evidence="3" id="KW-0482">Metalloprotease</keyword>
<dbReference type="SUPFAM" id="SSF51338">
    <property type="entry name" value="Composite domain of metallo-dependent hydrolases"/>
    <property type="match status" value="1"/>
</dbReference>
<dbReference type="GO" id="GO:0046872">
    <property type="term" value="F:metal ion binding"/>
    <property type="evidence" value="ECO:0007669"/>
    <property type="project" value="UniProtKB-KW"/>
</dbReference>
<evidence type="ECO:0000313" key="8">
    <source>
        <dbReference type="EMBL" id="OPX42868.1"/>
    </source>
</evidence>
<evidence type="ECO:0000256" key="1">
    <source>
        <dbReference type="ARBA" id="ARBA00010716"/>
    </source>
</evidence>
<dbReference type="GO" id="GO:0008448">
    <property type="term" value="F:N-acetylglucosamine-6-phosphate deacetylase activity"/>
    <property type="evidence" value="ECO:0007669"/>
    <property type="project" value="TreeGrafter"/>
</dbReference>
<feature type="binding site" evidence="6">
    <location>
        <position position="224"/>
    </location>
    <ligand>
        <name>Zn(2+)</name>
        <dbReference type="ChEBI" id="CHEBI:29105"/>
        <label>2</label>
        <note>catalytic</note>
    </ligand>
</feature>
<keyword evidence="3" id="KW-0645">Protease</keyword>
<dbReference type="Proteomes" id="UP000191554">
    <property type="component" value="Unassembled WGS sequence"/>
</dbReference>
<dbReference type="GO" id="GO:0005737">
    <property type="term" value="C:cytoplasm"/>
    <property type="evidence" value="ECO:0007669"/>
    <property type="project" value="UniProtKB-SubCell"/>
</dbReference>
<feature type="active site" description="Proton acceptor" evidence="4">
    <location>
        <position position="285"/>
    </location>
</feature>
<comment type="similarity">
    <text evidence="1">Belongs to the metallo-dependent hydrolases superfamily. NagA family.</text>
</comment>
<protein>
    <recommendedName>
        <fullName evidence="3">Isoaspartyl dipeptidase</fullName>
        <ecNumber evidence="3">3.4.19.-</ecNumber>
    </recommendedName>
</protein>
<evidence type="ECO:0000259" key="7">
    <source>
        <dbReference type="Pfam" id="PF01979"/>
    </source>
</evidence>
<dbReference type="EC" id="3.4.19.-" evidence="3"/>
<keyword evidence="9" id="KW-1185">Reference proteome</keyword>
<dbReference type="EMBL" id="MZGX01000023">
    <property type="protein sequence ID" value="OPX42868.1"/>
    <property type="molecule type" value="Genomic_DNA"/>
</dbReference>
<comment type="PTM">
    <text evidence="3">Carboxylation allows a single lysine to coordinate two zinc ions.</text>
</comment>
<dbReference type="OrthoDB" id="9775607at2"/>
<keyword evidence="3 6" id="KW-0862">Zinc</keyword>
<dbReference type="Gene3D" id="3.20.20.140">
    <property type="entry name" value="Metal-dependent hydrolases"/>
    <property type="match status" value="1"/>
</dbReference>
<dbReference type="PANTHER" id="PTHR11113">
    <property type="entry name" value="N-ACETYLGLUCOSAMINE-6-PHOSPHATE DEACETYLASE"/>
    <property type="match status" value="1"/>
</dbReference>
<dbReference type="NCBIfam" id="TIGR01975">
    <property type="entry name" value="isoAsp_dipep"/>
    <property type="match status" value="1"/>
</dbReference>
<feature type="binding site" evidence="5">
    <location>
        <position position="227"/>
    </location>
    <ligand>
        <name>substrate</name>
    </ligand>
</feature>
<comment type="caution">
    <text evidence="8">The sequence shown here is derived from an EMBL/GenBank/DDBJ whole genome shotgun (WGS) entry which is preliminary data.</text>
</comment>
<dbReference type="STRING" id="48256.CLHUN_31920"/>
<evidence type="ECO:0000256" key="2">
    <source>
        <dbReference type="ARBA" id="ARBA00022801"/>
    </source>
</evidence>
<dbReference type="GO" id="GO:0008237">
    <property type="term" value="F:metallopeptidase activity"/>
    <property type="evidence" value="ECO:0007669"/>
    <property type="project" value="UniProtKB-KW"/>
</dbReference>
<feature type="binding site" evidence="5">
    <location>
        <position position="289"/>
    </location>
    <ligand>
        <name>substrate</name>
    </ligand>
</feature>
<dbReference type="GO" id="GO:0006508">
    <property type="term" value="P:proteolysis"/>
    <property type="evidence" value="ECO:0007669"/>
    <property type="project" value="UniProtKB-KW"/>
</dbReference>
<feature type="binding site" evidence="5">
    <location>
        <position position="130"/>
    </location>
    <ligand>
        <name>substrate</name>
    </ligand>
</feature>
<keyword evidence="3 6" id="KW-0479">Metal-binding</keyword>
<dbReference type="InterPro" id="IPR010229">
    <property type="entry name" value="Pept_M38_dipep"/>
</dbReference>
<comment type="subcellular location">
    <subcellularLocation>
        <location evidence="3">Cytoplasm</location>
    </subcellularLocation>
</comment>
<feature type="binding site" evidence="6">
    <location>
        <position position="63"/>
    </location>
    <ligand>
        <name>Zn(2+)</name>
        <dbReference type="ChEBI" id="CHEBI:29105"/>
        <label>1</label>
        <note>catalytic</note>
    </ligand>
</feature>
<dbReference type="SUPFAM" id="SSF51556">
    <property type="entry name" value="Metallo-dependent hydrolases"/>
    <property type="match status" value="1"/>
</dbReference>
<name>A0A1V4SG75_RUMHU</name>
<evidence type="ECO:0000313" key="9">
    <source>
        <dbReference type="Proteomes" id="UP000191554"/>
    </source>
</evidence>